<keyword evidence="2" id="KW-1185">Reference proteome</keyword>
<gene>
    <name evidence="1" type="ORF">NE686_09040</name>
</gene>
<comment type="caution">
    <text evidence="1">The sequence shown here is derived from an EMBL/GenBank/DDBJ whole genome shotgun (WGS) entry which is preliminary data.</text>
</comment>
<dbReference type="RefSeq" id="WP_216554827.1">
    <property type="nucleotide sequence ID" value="NZ_CP172320.1"/>
</dbReference>
<dbReference type="Proteomes" id="UP001524478">
    <property type="component" value="Unassembled WGS sequence"/>
</dbReference>
<sequence length="219" mass="25672">MTNLNTTVKENIIEEAYLTDHEDFVKVNNLYYGGLQKWLYMEKLRTKFWADRSCGVTAAGNALIHMAMYRKGLEDIYRYPGLSRVEFTRFIDEIYRYVKPNIFGIPSLGKLNKRLKSFAKSKGVILDAKSLSMPKDVDTAINFIKEGLMIDSPVLMLTWNSKIKNLRYHWVTITGYVKDLEGINYIITSNWGQKEMFSLDNWIKEKNLYRGLIYFYQPI</sequence>
<protein>
    <recommendedName>
        <fullName evidence="3">Peptidase C39-like domain-containing protein</fullName>
    </recommendedName>
</protein>
<accession>A0ABT1SA58</accession>
<evidence type="ECO:0000313" key="1">
    <source>
        <dbReference type="EMBL" id="MCQ4923227.1"/>
    </source>
</evidence>
<proteinExistence type="predicted"/>
<reference evidence="1 2" key="1">
    <citation type="submission" date="2022-06" db="EMBL/GenBank/DDBJ databases">
        <title>Isolation of gut microbiota from human fecal samples.</title>
        <authorList>
            <person name="Pamer E.G."/>
            <person name="Barat B."/>
            <person name="Waligurski E."/>
            <person name="Medina S."/>
            <person name="Paddock L."/>
            <person name="Mostad J."/>
        </authorList>
    </citation>
    <scope>NUCLEOTIDE SEQUENCE [LARGE SCALE GENOMIC DNA]</scope>
    <source>
        <strain evidence="1 2">DFI.7.95</strain>
    </source>
</reference>
<dbReference type="EMBL" id="JANGAC010000005">
    <property type="protein sequence ID" value="MCQ4923227.1"/>
    <property type="molecule type" value="Genomic_DNA"/>
</dbReference>
<name>A0ABT1SA58_9FIRM</name>
<evidence type="ECO:0008006" key="3">
    <source>
        <dbReference type="Google" id="ProtNLM"/>
    </source>
</evidence>
<evidence type="ECO:0000313" key="2">
    <source>
        <dbReference type="Proteomes" id="UP001524478"/>
    </source>
</evidence>
<organism evidence="1 2">
    <name type="scientific">Tissierella carlieri</name>
    <dbReference type="NCBI Taxonomy" id="689904"/>
    <lineage>
        <taxon>Bacteria</taxon>
        <taxon>Bacillati</taxon>
        <taxon>Bacillota</taxon>
        <taxon>Tissierellia</taxon>
        <taxon>Tissierellales</taxon>
        <taxon>Tissierellaceae</taxon>
        <taxon>Tissierella</taxon>
    </lineage>
</organism>